<evidence type="ECO:0000313" key="5">
    <source>
        <dbReference type="Proteomes" id="UP001164420"/>
    </source>
</evidence>
<name>A0ABT2L3F2_9RALS</name>
<dbReference type="InterPro" id="IPR000259">
    <property type="entry name" value="Adhesion_dom_fimbrial"/>
</dbReference>
<evidence type="ECO:0000256" key="2">
    <source>
        <dbReference type="SAM" id="SignalP"/>
    </source>
</evidence>
<reference evidence="4 5" key="1">
    <citation type="journal article" date="2023" name="Front. Microbiol.">
        <title>Ralstonia chuxiongensis sp. nov., Ralstonia mojiangensis sp. nov., and Ralstonia soli sp. nov., isolated from tobacco fields, are three novel species in the family Burkholderiaceae.</title>
        <authorList>
            <person name="Lu C.H."/>
            <person name="Zhang Y.Y."/>
            <person name="Jiang N."/>
            <person name="Chen W."/>
            <person name="Shao X."/>
            <person name="Zhao Z.M."/>
            <person name="Lu W.L."/>
            <person name="Hu X."/>
            <person name="Xi Y.X."/>
            <person name="Zou S.Y."/>
            <person name="Wei Q.J."/>
            <person name="Lin Z.L."/>
            <person name="Gong L."/>
            <person name="Gai X.T."/>
            <person name="Zhang L.Q."/>
            <person name="Li J.Y."/>
            <person name="Jin Y."/>
            <person name="Xia Z.Y."/>
        </authorList>
    </citation>
    <scope>NUCLEOTIDE SEQUENCE [LARGE SCALE GENOMIC DNA]</scope>
    <source>
        <strain evidence="4 5">22TCJT01-1</strain>
    </source>
</reference>
<dbReference type="Gene3D" id="2.60.40.3310">
    <property type="match status" value="1"/>
</dbReference>
<dbReference type="PANTHER" id="PTHR33420">
    <property type="entry name" value="FIMBRIAL SUBUNIT ELFA-RELATED"/>
    <property type="match status" value="1"/>
</dbReference>
<comment type="caution">
    <text evidence="4">The sequence shown here is derived from an EMBL/GenBank/DDBJ whole genome shotgun (WGS) entry which is preliminary data.</text>
</comment>
<dbReference type="Pfam" id="PF00419">
    <property type="entry name" value="Fimbrial"/>
    <property type="match status" value="1"/>
</dbReference>
<dbReference type="Proteomes" id="UP001164420">
    <property type="component" value="Unassembled WGS sequence"/>
</dbReference>
<keyword evidence="1 2" id="KW-0732">Signal</keyword>
<organism evidence="4 5">
    <name type="scientific">Ralstonia mojiangensis</name>
    <dbReference type="NCBI Taxonomy" id="2953895"/>
    <lineage>
        <taxon>Bacteria</taxon>
        <taxon>Pseudomonadati</taxon>
        <taxon>Pseudomonadota</taxon>
        <taxon>Betaproteobacteria</taxon>
        <taxon>Burkholderiales</taxon>
        <taxon>Burkholderiaceae</taxon>
        <taxon>Ralstonia</taxon>
    </lineage>
</organism>
<feature type="signal peptide" evidence="2">
    <location>
        <begin position="1"/>
        <end position="35"/>
    </location>
</feature>
<dbReference type="RefSeq" id="WP_260780836.1">
    <property type="nucleotide sequence ID" value="NZ_JAOCQI010000001.1"/>
</dbReference>
<evidence type="ECO:0000256" key="1">
    <source>
        <dbReference type="ARBA" id="ARBA00022729"/>
    </source>
</evidence>
<keyword evidence="5" id="KW-1185">Reference proteome</keyword>
<feature type="chain" id="PRO_5046193883" evidence="2">
    <location>
        <begin position="36"/>
        <end position="336"/>
    </location>
</feature>
<dbReference type="InterPro" id="IPR036937">
    <property type="entry name" value="Adhesion_dom_fimbrial_sf"/>
</dbReference>
<dbReference type="InterPro" id="IPR008966">
    <property type="entry name" value="Adhesion_dom_sf"/>
</dbReference>
<protein>
    <submittedName>
        <fullName evidence="4">Type 1 fimbrial protein</fullName>
    </submittedName>
</protein>
<proteinExistence type="predicted"/>
<evidence type="ECO:0000259" key="3">
    <source>
        <dbReference type="Pfam" id="PF00419"/>
    </source>
</evidence>
<evidence type="ECO:0000313" key="4">
    <source>
        <dbReference type="EMBL" id="MCT7309950.1"/>
    </source>
</evidence>
<accession>A0ABT2L3F2</accession>
<dbReference type="EMBL" id="JAOCQI010000001">
    <property type="protein sequence ID" value="MCT7309950.1"/>
    <property type="molecule type" value="Genomic_DNA"/>
</dbReference>
<dbReference type="SUPFAM" id="SSF49401">
    <property type="entry name" value="Bacterial adhesins"/>
    <property type="match status" value="1"/>
</dbReference>
<gene>
    <name evidence="4" type="ORF">N5J06_03270</name>
</gene>
<feature type="domain" description="Fimbrial-type adhesion" evidence="3">
    <location>
        <begin position="200"/>
        <end position="336"/>
    </location>
</feature>
<dbReference type="Gene3D" id="2.60.40.1090">
    <property type="entry name" value="Fimbrial-type adhesion domain"/>
    <property type="match status" value="1"/>
</dbReference>
<sequence>MNGIVSIRILKRISGGFGVLTFASLALSFSVPAHAARCSFESGHGTANMSFSLPKNLQVPRDAPAGTIIWESTFARFGGGNNFTCNNLYSWGAINSVGASASASSEADFPIGKTGLAWGLVHGDVRVSSTSDLPDIAFGLYNGSGGYSFGYVRFKLRIKKIGSVVAGASVPSGLLGKVNINNELDAFLVNANNEAAVSTVSCKTPAVTVRMGDENRVSQFKGVGTSIAPVNFSVGLKECPEGISKVSYLLKPNTEVVDAGRSVIALDGASSAKGISLQILDEGGNPVALNKTIVFNGYDKAGGDFNIPLKAAYHQTAEVVEPGTANSSVTLVMSYD</sequence>
<dbReference type="InterPro" id="IPR050263">
    <property type="entry name" value="Bact_Fimbrial_Adh_Pro"/>
</dbReference>
<dbReference type="PANTHER" id="PTHR33420:SF3">
    <property type="entry name" value="FIMBRIAL SUBUNIT ELFA"/>
    <property type="match status" value="1"/>
</dbReference>